<protein>
    <submittedName>
        <fullName evidence="1">Uncharacterized protein</fullName>
    </submittedName>
</protein>
<dbReference type="KEGG" id="bsto:C0V70_07395"/>
<reference evidence="1 2" key="1">
    <citation type="submission" date="2018-01" db="EMBL/GenBank/DDBJ databases">
        <title>Complete genome sequence of Bacteriovorax stolpii DSM12778.</title>
        <authorList>
            <person name="Tang B."/>
            <person name="Chang J."/>
        </authorList>
    </citation>
    <scope>NUCLEOTIDE SEQUENCE [LARGE SCALE GENOMIC DNA]</scope>
    <source>
        <strain evidence="1 2">DSM 12778</strain>
    </source>
</reference>
<accession>A0A2K9NQZ9</accession>
<evidence type="ECO:0000313" key="2">
    <source>
        <dbReference type="Proteomes" id="UP000235584"/>
    </source>
</evidence>
<gene>
    <name evidence="1" type="ORF">C0V70_07395</name>
</gene>
<name>A0A2K9NQZ9_BACTC</name>
<proteinExistence type="predicted"/>
<dbReference type="Proteomes" id="UP000235584">
    <property type="component" value="Chromosome"/>
</dbReference>
<dbReference type="EMBL" id="CP025704">
    <property type="protein sequence ID" value="AUN97933.1"/>
    <property type="molecule type" value="Genomic_DNA"/>
</dbReference>
<organism evidence="1 2">
    <name type="scientific">Bacteriovorax stolpii</name>
    <name type="common">Bdellovibrio stolpii</name>
    <dbReference type="NCBI Taxonomy" id="960"/>
    <lineage>
        <taxon>Bacteria</taxon>
        <taxon>Pseudomonadati</taxon>
        <taxon>Bdellovibrionota</taxon>
        <taxon>Bacteriovoracia</taxon>
        <taxon>Bacteriovoracales</taxon>
        <taxon>Bacteriovoracaceae</taxon>
        <taxon>Bacteriovorax</taxon>
    </lineage>
</organism>
<dbReference type="OrthoDB" id="5293256at2"/>
<keyword evidence="2" id="KW-1185">Reference proteome</keyword>
<dbReference type="AlphaFoldDB" id="A0A2K9NQZ9"/>
<dbReference type="RefSeq" id="WP_102243226.1">
    <property type="nucleotide sequence ID" value="NZ_CP025704.1"/>
</dbReference>
<sequence length="147" mass="17567">MKTLFLIAALLTTQTSFAKEATLKYPVEFLFEKVLEKKHQTKKDSIPFPKFYYSSKTPLKQFQDAIEKQWGMRPDLITNAFAVDNNEIYIMDDADYYESHKRCMDDSVVHELVHYVQVKYLNWDLNDESLEWDAVDIQTQFREEYCR</sequence>
<evidence type="ECO:0000313" key="1">
    <source>
        <dbReference type="EMBL" id="AUN97933.1"/>
    </source>
</evidence>